<reference evidence="2" key="1">
    <citation type="submission" date="2022-10" db="EMBL/GenBank/DDBJ databases">
        <title>Genome assembly of Pristionchus species.</title>
        <authorList>
            <person name="Yoshida K."/>
            <person name="Sommer R.J."/>
        </authorList>
    </citation>
    <scope>NUCLEOTIDE SEQUENCE [LARGE SCALE GENOMIC DNA]</scope>
    <source>
        <strain evidence="2">RS5460</strain>
    </source>
</reference>
<evidence type="ECO:0000313" key="2">
    <source>
        <dbReference type="Proteomes" id="UP001328107"/>
    </source>
</evidence>
<sequence>MRSHVINSIELIRTLMESDADPESIISALEQSDTPCPGDCRVNRDIDDKGTTSLHDACFGICESLKIAMYWFSNREKNKKWEYIDADLNADLKRITELRDKALEVSHVHGISALLYFSIDILRIIIERDLDPEHLSLPTAKIDEHLSRVHQSGCCGHNSLHTITCGLCECIKISVIWLADRERNKPGKNDVWADTDNEGDTKKVSRLFKCLCK</sequence>
<proteinExistence type="predicted"/>
<dbReference type="AlphaFoldDB" id="A0AAN4YYH9"/>
<evidence type="ECO:0000313" key="1">
    <source>
        <dbReference type="EMBL" id="GMR30054.1"/>
    </source>
</evidence>
<protein>
    <submittedName>
        <fullName evidence="1">Uncharacterized protein</fullName>
    </submittedName>
</protein>
<comment type="caution">
    <text evidence="1">The sequence shown here is derived from an EMBL/GenBank/DDBJ whole genome shotgun (WGS) entry which is preliminary data.</text>
</comment>
<name>A0AAN4YYH9_9BILA</name>
<dbReference type="Proteomes" id="UP001328107">
    <property type="component" value="Unassembled WGS sequence"/>
</dbReference>
<gene>
    <name evidence="1" type="ORF">PMAYCL1PPCAC_00249</name>
</gene>
<keyword evidence="2" id="KW-1185">Reference proteome</keyword>
<dbReference type="EMBL" id="BTRK01000001">
    <property type="protein sequence ID" value="GMR30054.1"/>
    <property type="molecule type" value="Genomic_DNA"/>
</dbReference>
<organism evidence="1 2">
    <name type="scientific">Pristionchus mayeri</name>
    <dbReference type="NCBI Taxonomy" id="1317129"/>
    <lineage>
        <taxon>Eukaryota</taxon>
        <taxon>Metazoa</taxon>
        <taxon>Ecdysozoa</taxon>
        <taxon>Nematoda</taxon>
        <taxon>Chromadorea</taxon>
        <taxon>Rhabditida</taxon>
        <taxon>Rhabditina</taxon>
        <taxon>Diplogasteromorpha</taxon>
        <taxon>Diplogasteroidea</taxon>
        <taxon>Neodiplogasteridae</taxon>
        <taxon>Pristionchus</taxon>
    </lineage>
</organism>
<accession>A0AAN4YYH9</accession>